<dbReference type="AlphaFoldDB" id="A0A2G8RKQ3"/>
<evidence type="ECO:0000313" key="2">
    <source>
        <dbReference type="EMBL" id="PIL22127.1"/>
    </source>
</evidence>
<reference evidence="2 3" key="1">
    <citation type="submission" date="2013-09" db="EMBL/GenBank/DDBJ databases">
        <title>Genome sequencing of Phaeobacter antarcticus sp. nov. SM1211.</title>
        <authorList>
            <person name="Zhang X.-Y."/>
            <person name="Liu C."/>
            <person name="Chen X.-L."/>
            <person name="Xie B.-B."/>
            <person name="Qin Q.-L."/>
            <person name="Rong J.-C."/>
            <person name="Zhang Y.-Z."/>
        </authorList>
    </citation>
    <scope>NUCLEOTIDE SEQUENCE [LARGE SCALE GENOMIC DNA]</scope>
    <source>
        <strain evidence="2 3">SM1211</strain>
    </source>
</reference>
<proteinExistence type="predicted"/>
<dbReference type="RefSeq" id="WP_099909244.1">
    <property type="nucleotide sequence ID" value="NZ_AWWI01000016.1"/>
</dbReference>
<evidence type="ECO:0000313" key="3">
    <source>
        <dbReference type="Proteomes" id="UP000231259"/>
    </source>
</evidence>
<organism evidence="2 3">
    <name type="scientific">Puniceibacterium antarcticum</name>
    <dbReference type="NCBI Taxonomy" id="1206336"/>
    <lineage>
        <taxon>Bacteria</taxon>
        <taxon>Pseudomonadati</taxon>
        <taxon>Pseudomonadota</taxon>
        <taxon>Alphaproteobacteria</taxon>
        <taxon>Rhodobacterales</taxon>
        <taxon>Paracoccaceae</taxon>
        <taxon>Puniceibacterium</taxon>
    </lineage>
</organism>
<dbReference type="EMBL" id="AWWI01000016">
    <property type="protein sequence ID" value="PIL22127.1"/>
    <property type="molecule type" value="Genomic_DNA"/>
</dbReference>
<keyword evidence="3" id="KW-1185">Reference proteome</keyword>
<accession>A0A2G8RKQ3</accession>
<dbReference type="OrthoDB" id="7819489at2"/>
<comment type="caution">
    <text evidence="2">The sequence shown here is derived from an EMBL/GenBank/DDBJ whole genome shotgun (WGS) entry which is preliminary data.</text>
</comment>
<gene>
    <name evidence="2" type="ORF">P775_01265</name>
</gene>
<sequence length="282" mass="31017">MTETLPPLSNLQPSDGDARRFSDVDVLHGMLGASNDACWCMEFRTPVDLTASDEAVMRQIFDNDPVWRLCNPAMERLYHLPAGQSMNDRPVNEIFPENASNRDFVRTLIANGFEVDAAPALDRGYDGVEIYVENDVRAHIAEGTLYRMFGTVRNVAKHRRRELALEMQLVALTCMISAIPTPFIAVDAVGVIETVNDAGAAWLRGNAEAFVGQSLESVLQNDALQADVLRAMRKVRALAIPITERLYNAEVSSLWQFAPRETPGGTGCIVMILPDPIKAGAS</sequence>
<dbReference type="Pfam" id="PF08448">
    <property type="entry name" value="PAS_4"/>
    <property type="match status" value="1"/>
</dbReference>
<dbReference type="InterPro" id="IPR035965">
    <property type="entry name" value="PAS-like_dom_sf"/>
</dbReference>
<dbReference type="Proteomes" id="UP000231259">
    <property type="component" value="Unassembled WGS sequence"/>
</dbReference>
<evidence type="ECO:0000259" key="1">
    <source>
        <dbReference type="Pfam" id="PF08448"/>
    </source>
</evidence>
<feature type="domain" description="PAS fold-4" evidence="1">
    <location>
        <begin position="178"/>
        <end position="236"/>
    </location>
</feature>
<dbReference type="Gene3D" id="3.30.450.20">
    <property type="entry name" value="PAS domain"/>
    <property type="match status" value="2"/>
</dbReference>
<protein>
    <recommendedName>
        <fullName evidence="1">PAS fold-4 domain-containing protein</fullName>
    </recommendedName>
</protein>
<dbReference type="SUPFAM" id="SSF55785">
    <property type="entry name" value="PYP-like sensor domain (PAS domain)"/>
    <property type="match status" value="2"/>
</dbReference>
<dbReference type="InterPro" id="IPR013656">
    <property type="entry name" value="PAS_4"/>
</dbReference>
<name>A0A2G8RKQ3_9RHOB</name>